<evidence type="ECO:0000259" key="1">
    <source>
        <dbReference type="Pfam" id="PF14300"/>
    </source>
</evidence>
<dbReference type="Pfam" id="PF14300">
    <property type="entry name" value="DMP19"/>
    <property type="match status" value="1"/>
</dbReference>
<evidence type="ECO:0000313" key="2">
    <source>
        <dbReference type="EMBL" id="MDQ0216877.1"/>
    </source>
</evidence>
<keyword evidence="3" id="KW-1185">Reference proteome</keyword>
<protein>
    <recommendedName>
        <fullName evidence="1">DNA mimic protein DMP19 C-terminal domain-containing protein</fullName>
    </recommendedName>
</protein>
<organism evidence="2 3">
    <name type="scientific">Oikeobacillus pervagus</name>
    <dbReference type="NCBI Taxonomy" id="1325931"/>
    <lineage>
        <taxon>Bacteria</taxon>
        <taxon>Bacillati</taxon>
        <taxon>Bacillota</taxon>
        <taxon>Bacilli</taxon>
        <taxon>Bacillales</taxon>
        <taxon>Bacillaceae</taxon>
        <taxon>Oikeobacillus</taxon>
    </lineage>
</organism>
<reference evidence="2" key="1">
    <citation type="submission" date="2023-07" db="EMBL/GenBank/DDBJ databases">
        <title>Genomic Encyclopedia of Type Strains, Phase IV (KMG-IV): sequencing the most valuable type-strain genomes for metagenomic binning, comparative biology and taxonomic classification.</title>
        <authorList>
            <person name="Goeker M."/>
        </authorList>
    </citation>
    <scope>NUCLEOTIDE SEQUENCE</scope>
    <source>
        <strain evidence="2">DSM 23947</strain>
    </source>
</reference>
<sequence length="157" mass="18720">MNMKPKIKRTDLLNRDDIWNAVSSVLIESAYRTENKVAYEAFTVLQYYSEMESGGHESLLRWNSEHIEEVGITRYLEELIGVLEKIDAHEYAMIEKKFGQEMWRMYVALENNEIDENEFYSVIDKANEEYYNLNEKLRDLLESYFIMIHTDLIEVVD</sequence>
<proteinExistence type="predicted"/>
<dbReference type="AlphaFoldDB" id="A0AAJ1T508"/>
<dbReference type="EMBL" id="JAUSUC010000093">
    <property type="protein sequence ID" value="MDQ0216877.1"/>
    <property type="molecule type" value="Genomic_DNA"/>
</dbReference>
<name>A0AAJ1T508_9BACI</name>
<feature type="domain" description="DNA mimic protein DMP19 C-terminal" evidence="1">
    <location>
        <begin position="39"/>
        <end position="145"/>
    </location>
</feature>
<gene>
    <name evidence="2" type="ORF">J2S13_003375</name>
</gene>
<comment type="caution">
    <text evidence="2">The sequence shown here is derived from an EMBL/GenBank/DDBJ whole genome shotgun (WGS) entry which is preliminary data.</text>
</comment>
<accession>A0AAJ1T508</accession>
<dbReference type="InterPro" id="IPR025402">
    <property type="entry name" value="DMP19_C"/>
</dbReference>
<dbReference type="RefSeq" id="WP_307258953.1">
    <property type="nucleotide sequence ID" value="NZ_JAUSUC010000093.1"/>
</dbReference>
<evidence type="ECO:0000313" key="3">
    <source>
        <dbReference type="Proteomes" id="UP001237207"/>
    </source>
</evidence>
<dbReference type="Proteomes" id="UP001237207">
    <property type="component" value="Unassembled WGS sequence"/>
</dbReference>